<keyword evidence="3" id="KW-1185">Reference proteome</keyword>
<evidence type="ECO:0000256" key="1">
    <source>
        <dbReference type="SAM" id="Phobius"/>
    </source>
</evidence>
<dbReference type="Proteomes" id="UP000669179">
    <property type="component" value="Unassembled WGS sequence"/>
</dbReference>
<sequence>MAALTALAAPQGAMTRIWSRGRRVERVCYALGGVLIAIGLFHLAVFFVDGGPWEGPVSWRKPTTFGVSFGLTLIAVTWVASYLPLRERLRTVLLGVFAADCFVEVGGIALQAWRGVPSHINRETAFNSAVSTVLAAGGGVLIVVLTTMAVSAFRPNPLVTPSMRLALRAGFVTLVIGLLTGAAMIARGVIEASTGDQQHAYVVTGFLKLVHGISLHGVLVLPAIAWLVSFAPWSEERRTRVVTVAVSAYGAAIVAALVYSLLRM</sequence>
<evidence type="ECO:0000313" key="3">
    <source>
        <dbReference type="Proteomes" id="UP000669179"/>
    </source>
</evidence>
<feature type="transmembrane region" description="Helical" evidence="1">
    <location>
        <begin position="165"/>
        <end position="186"/>
    </location>
</feature>
<feature type="transmembrane region" description="Helical" evidence="1">
    <location>
        <begin position="206"/>
        <end position="229"/>
    </location>
</feature>
<comment type="caution">
    <text evidence="2">The sequence shown here is derived from an EMBL/GenBank/DDBJ whole genome shotgun (WGS) entry which is preliminary data.</text>
</comment>
<feature type="transmembrane region" description="Helical" evidence="1">
    <location>
        <begin position="27"/>
        <end position="47"/>
    </location>
</feature>
<feature type="transmembrane region" description="Helical" evidence="1">
    <location>
        <begin position="92"/>
        <end position="113"/>
    </location>
</feature>
<reference evidence="2" key="1">
    <citation type="submission" date="2021-03" db="EMBL/GenBank/DDBJ databases">
        <authorList>
            <person name="Kanchanasin P."/>
            <person name="Saeng-In P."/>
            <person name="Phongsopitanun W."/>
            <person name="Yuki M."/>
            <person name="Kudo T."/>
            <person name="Ohkuma M."/>
            <person name="Tanasupawat S."/>
        </authorList>
    </citation>
    <scope>NUCLEOTIDE SEQUENCE</scope>
    <source>
        <strain evidence="2">GKU 128</strain>
    </source>
</reference>
<dbReference type="AlphaFoldDB" id="A0A939PLN8"/>
<feature type="transmembrane region" description="Helical" evidence="1">
    <location>
        <begin position="67"/>
        <end position="85"/>
    </location>
</feature>
<organism evidence="2 3">
    <name type="scientific">Actinomadura barringtoniae</name>
    <dbReference type="NCBI Taxonomy" id="1427535"/>
    <lineage>
        <taxon>Bacteria</taxon>
        <taxon>Bacillati</taxon>
        <taxon>Actinomycetota</taxon>
        <taxon>Actinomycetes</taxon>
        <taxon>Streptosporangiales</taxon>
        <taxon>Thermomonosporaceae</taxon>
        <taxon>Actinomadura</taxon>
    </lineage>
</organism>
<accession>A0A939PLN8</accession>
<feature type="transmembrane region" description="Helical" evidence="1">
    <location>
        <begin position="241"/>
        <end position="262"/>
    </location>
</feature>
<dbReference type="EMBL" id="JAGEOJ010000034">
    <property type="protein sequence ID" value="MBO2455232.1"/>
    <property type="molecule type" value="Genomic_DNA"/>
</dbReference>
<keyword evidence="1" id="KW-1133">Transmembrane helix</keyword>
<dbReference type="RefSeq" id="WP_208263460.1">
    <property type="nucleotide sequence ID" value="NZ_JAGEOJ010000034.1"/>
</dbReference>
<proteinExistence type="predicted"/>
<name>A0A939PLN8_9ACTN</name>
<evidence type="ECO:0000313" key="2">
    <source>
        <dbReference type="EMBL" id="MBO2455232.1"/>
    </source>
</evidence>
<protein>
    <submittedName>
        <fullName evidence="2">Uncharacterized protein</fullName>
    </submittedName>
</protein>
<keyword evidence="1" id="KW-0472">Membrane</keyword>
<feature type="transmembrane region" description="Helical" evidence="1">
    <location>
        <begin position="133"/>
        <end position="153"/>
    </location>
</feature>
<keyword evidence="1" id="KW-0812">Transmembrane</keyword>
<gene>
    <name evidence="2" type="ORF">J4573_49660</name>
</gene>